<sequence>MILRLIYVGKAVEDGRTLSDYNIEAGATLSLVLRLIGGYRDASNVVNSESLFPSDEEAEQRIKKWREMAGRGHYDADTHIVDPQAHHTLVDSLERRMVLNSEYYRSGGTYRTWNPRSVEELQHVAYKAETSSRVYQIYSEIIAENNFMARPCVPALCDIYGTLLGVIQSFEDLNARQFCSGFFSILFERADGTVAELVQVNIDPLNRLKEAMEVAIDIAYALEPVDPVEAAEGVSQCLHPAIESVIAIFDCSQLIHVVGDYSQLLDLCRMMVYMLDLGLVCYAGSHASRFDVIHLDQDTEFISVAQDSGLSFTCSIRPLACLGGFLDSKSVWVFRVAGLAGEFFNVAPSDTKAKLSILTQISTLADVWGPIWAEAEANEKESVTKYHVSKGCIRRVRRSTVSEIPGAVQCHWYSWPQDYMRRFSSLISRSETLSMNLNDKLLIGTDLRENPSCTYTLAEFEMNYGDLMRTLGPGPSSWMLDGATVAVQFTAPKVVAFQIQGNVKKIPETTVKQFALDKWRFQPERANPGILNSFFGVEISHCTGNARRVPLKAILLMEPVQDLLERQIPGWKNSGWGRDFSKALQTQSNEAVYTFWSTHVAHRAQAGQLVRSVLDVLDSTGKTEWGLRAAFLHQNSEIGVDIASRGNEWSHLLKDSYLTATYAVINNTCLEYRRPDHTTCICNDETRYTILQTQFGLRRGEELRERVKVEPNAQTYKRVDSEQVSSGGSYFLTPEISLKRTLLGNYRLAIAKELSDQPECPIGNLVKVAVRGSGKTYGGMETPRDRTLMRSLVGQQNQPQHQEPQQADPHVADVTMADPESLTQLEIEAIVRGDIEQKLREEELMCGITRGI</sequence>
<dbReference type="PROSITE" id="PS50053">
    <property type="entry name" value="UBIQUITIN_2"/>
    <property type="match status" value="1"/>
</dbReference>
<evidence type="ECO:0000313" key="2">
    <source>
        <dbReference type="EMBL" id="KAL1596648.1"/>
    </source>
</evidence>
<dbReference type="Gene3D" id="3.10.20.90">
    <property type="entry name" value="Phosphatidylinositol 3-kinase Catalytic Subunit, Chain A, domain 1"/>
    <property type="match status" value="1"/>
</dbReference>
<feature type="domain" description="Ubiquitin-like" evidence="1">
    <location>
        <begin position="4"/>
        <end position="38"/>
    </location>
</feature>
<dbReference type="EMBL" id="JAKJXO020000014">
    <property type="protein sequence ID" value="KAL1596648.1"/>
    <property type="molecule type" value="Genomic_DNA"/>
</dbReference>
<gene>
    <name evidence="2" type="ORF">SLS60_009296</name>
</gene>
<organism evidence="2 3">
    <name type="scientific">Paraconiothyrium brasiliense</name>
    <dbReference type="NCBI Taxonomy" id="300254"/>
    <lineage>
        <taxon>Eukaryota</taxon>
        <taxon>Fungi</taxon>
        <taxon>Dikarya</taxon>
        <taxon>Ascomycota</taxon>
        <taxon>Pezizomycotina</taxon>
        <taxon>Dothideomycetes</taxon>
        <taxon>Pleosporomycetidae</taxon>
        <taxon>Pleosporales</taxon>
        <taxon>Massarineae</taxon>
        <taxon>Didymosphaeriaceae</taxon>
        <taxon>Paraconiothyrium</taxon>
    </lineage>
</organism>
<evidence type="ECO:0000313" key="3">
    <source>
        <dbReference type="Proteomes" id="UP001521785"/>
    </source>
</evidence>
<accession>A0ABR3QWV9</accession>
<keyword evidence="3" id="KW-1185">Reference proteome</keyword>
<protein>
    <recommendedName>
        <fullName evidence="1">Ubiquitin-like domain-containing protein</fullName>
    </recommendedName>
</protein>
<dbReference type="Pfam" id="PF00240">
    <property type="entry name" value="ubiquitin"/>
    <property type="match status" value="1"/>
</dbReference>
<dbReference type="Proteomes" id="UP001521785">
    <property type="component" value="Unassembled WGS sequence"/>
</dbReference>
<evidence type="ECO:0000259" key="1">
    <source>
        <dbReference type="PROSITE" id="PS50053"/>
    </source>
</evidence>
<comment type="caution">
    <text evidence="2">The sequence shown here is derived from an EMBL/GenBank/DDBJ whole genome shotgun (WGS) entry which is preliminary data.</text>
</comment>
<dbReference type="InterPro" id="IPR000626">
    <property type="entry name" value="Ubiquitin-like_dom"/>
</dbReference>
<dbReference type="SUPFAM" id="SSF54236">
    <property type="entry name" value="Ubiquitin-like"/>
    <property type="match status" value="1"/>
</dbReference>
<reference evidence="2 3" key="1">
    <citation type="submission" date="2024-02" db="EMBL/GenBank/DDBJ databases">
        <title>De novo assembly and annotation of 12 fungi associated with fruit tree decline syndrome in Ontario, Canada.</title>
        <authorList>
            <person name="Sulman M."/>
            <person name="Ellouze W."/>
            <person name="Ilyukhin E."/>
        </authorList>
    </citation>
    <scope>NUCLEOTIDE SEQUENCE [LARGE SCALE GENOMIC DNA]</scope>
    <source>
        <strain evidence="2 3">M42-189</strain>
    </source>
</reference>
<dbReference type="InterPro" id="IPR029071">
    <property type="entry name" value="Ubiquitin-like_domsf"/>
</dbReference>
<name>A0ABR3QWV9_9PLEO</name>
<proteinExistence type="predicted"/>